<evidence type="ECO:0000313" key="3">
    <source>
        <dbReference type="Proteomes" id="UP000246099"/>
    </source>
</evidence>
<feature type="signal peptide" evidence="1">
    <location>
        <begin position="1"/>
        <end position="20"/>
    </location>
</feature>
<protein>
    <recommendedName>
        <fullName evidence="4">Phosphate starvation-inducible protein PsiF</fullName>
    </recommendedName>
</protein>
<name>A0ABM6WC09_9BACT</name>
<evidence type="ECO:0008006" key="4">
    <source>
        <dbReference type="Google" id="ProtNLM"/>
    </source>
</evidence>
<proteinExistence type="predicted"/>
<evidence type="ECO:0000256" key="1">
    <source>
        <dbReference type="SAM" id="SignalP"/>
    </source>
</evidence>
<gene>
    <name evidence="2" type="ORF">DLD77_06995</name>
</gene>
<organism evidence="2 3">
    <name type="scientific">Chitinophaga alhagiae</name>
    <dbReference type="NCBI Taxonomy" id="2203219"/>
    <lineage>
        <taxon>Bacteria</taxon>
        <taxon>Pseudomonadati</taxon>
        <taxon>Bacteroidota</taxon>
        <taxon>Chitinophagia</taxon>
        <taxon>Chitinophagales</taxon>
        <taxon>Chitinophagaceae</taxon>
        <taxon>Chitinophaga</taxon>
    </lineage>
</organism>
<dbReference type="EMBL" id="CP029600">
    <property type="protein sequence ID" value="AWO01454.1"/>
    <property type="molecule type" value="Genomic_DNA"/>
</dbReference>
<dbReference type="Proteomes" id="UP000246099">
    <property type="component" value="Chromosome"/>
</dbReference>
<sequence>MKKLFFACAAIALMAGPVIAQDKAAADKKKVKKEATCQKGADAACCKPAQTAQNKSCCMPSKAAGLKTAAAAKKQTKPAPKG</sequence>
<feature type="chain" id="PRO_5045547014" description="Phosphate starvation-inducible protein PsiF" evidence="1">
    <location>
        <begin position="21"/>
        <end position="82"/>
    </location>
</feature>
<evidence type="ECO:0000313" key="2">
    <source>
        <dbReference type="EMBL" id="AWO01454.1"/>
    </source>
</evidence>
<dbReference type="RefSeq" id="WP_119077667.1">
    <property type="nucleotide sequence ID" value="NZ_CP029600.1"/>
</dbReference>
<accession>A0ABM6WC09</accession>
<keyword evidence="1" id="KW-0732">Signal</keyword>
<keyword evidence="3" id="KW-1185">Reference proteome</keyword>
<reference evidence="2 3" key="1">
    <citation type="submission" date="2018-05" db="EMBL/GenBank/DDBJ databases">
        <title>Chitinophaga sp. nov., isolated from rhizosphere soil of Alhagi.</title>
        <authorList>
            <person name="Liu Y."/>
        </authorList>
    </citation>
    <scope>NUCLEOTIDE SEQUENCE [LARGE SCALE GENOMIC DNA]</scope>
    <source>
        <strain evidence="2 3">T22</strain>
    </source>
</reference>